<dbReference type="RefSeq" id="WP_274352989.1">
    <property type="nucleotide sequence ID" value="NZ_JAQZSM010000014.1"/>
</dbReference>
<protein>
    <submittedName>
        <fullName evidence="2">Rrf2 family transcriptional regulator</fullName>
    </submittedName>
</protein>
<keyword evidence="1" id="KW-0238">DNA-binding</keyword>
<dbReference type="Proteomes" id="UP001431784">
    <property type="component" value="Unassembled WGS sequence"/>
</dbReference>
<dbReference type="InterPro" id="IPR036388">
    <property type="entry name" value="WH-like_DNA-bd_sf"/>
</dbReference>
<organism evidence="2 3">
    <name type="scientific">Roseinatronobacter alkalisoli</name>
    <dbReference type="NCBI Taxonomy" id="3028235"/>
    <lineage>
        <taxon>Bacteria</taxon>
        <taxon>Pseudomonadati</taxon>
        <taxon>Pseudomonadota</taxon>
        <taxon>Alphaproteobacteria</taxon>
        <taxon>Rhodobacterales</taxon>
        <taxon>Paracoccaceae</taxon>
        <taxon>Roseinatronobacter</taxon>
    </lineage>
</organism>
<dbReference type="PROSITE" id="PS51197">
    <property type="entry name" value="HTH_RRF2_2"/>
    <property type="match status" value="1"/>
</dbReference>
<dbReference type="Gene3D" id="1.10.10.10">
    <property type="entry name" value="Winged helix-like DNA-binding domain superfamily/Winged helix DNA-binding domain"/>
    <property type="match status" value="1"/>
</dbReference>
<dbReference type="PROSITE" id="PS01332">
    <property type="entry name" value="HTH_RRF2_1"/>
    <property type="match status" value="1"/>
</dbReference>
<dbReference type="InterPro" id="IPR036390">
    <property type="entry name" value="WH_DNA-bd_sf"/>
</dbReference>
<name>A0ABT5TB19_9RHOB</name>
<dbReference type="Pfam" id="PF02082">
    <property type="entry name" value="Rrf2"/>
    <property type="match status" value="1"/>
</dbReference>
<reference evidence="2" key="1">
    <citation type="submission" date="2023-02" db="EMBL/GenBank/DDBJ databases">
        <title>Description of Roseinatronobacter alkalisoli sp. nov., an alkaliphilic bacerium isolated from soda soil.</title>
        <authorList>
            <person name="Wei W."/>
        </authorList>
    </citation>
    <scope>NUCLEOTIDE SEQUENCE</scope>
    <source>
        <strain evidence="2">HJB301</strain>
    </source>
</reference>
<evidence type="ECO:0000313" key="3">
    <source>
        <dbReference type="Proteomes" id="UP001431784"/>
    </source>
</evidence>
<gene>
    <name evidence="2" type="ORF">PUT78_14520</name>
</gene>
<dbReference type="InterPro" id="IPR030489">
    <property type="entry name" value="TR_Rrf2-type_CS"/>
</dbReference>
<dbReference type="PANTHER" id="PTHR33221:SF4">
    <property type="entry name" value="HTH-TYPE TRANSCRIPTIONAL REPRESSOR NSRR"/>
    <property type="match status" value="1"/>
</dbReference>
<dbReference type="PANTHER" id="PTHR33221">
    <property type="entry name" value="WINGED HELIX-TURN-HELIX TRANSCRIPTIONAL REGULATOR, RRF2 FAMILY"/>
    <property type="match status" value="1"/>
</dbReference>
<keyword evidence="3" id="KW-1185">Reference proteome</keyword>
<proteinExistence type="predicted"/>
<dbReference type="InterPro" id="IPR000944">
    <property type="entry name" value="Tscrpt_reg_Rrf2"/>
</dbReference>
<evidence type="ECO:0000256" key="1">
    <source>
        <dbReference type="ARBA" id="ARBA00023125"/>
    </source>
</evidence>
<comment type="caution">
    <text evidence="2">The sequence shown here is derived from an EMBL/GenBank/DDBJ whole genome shotgun (WGS) entry which is preliminary data.</text>
</comment>
<dbReference type="NCBIfam" id="TIGR00738">
    <property type="entry name" value="rrf2_super"/>
    <property type="match status" value="1"/>
</dbReference>
<sequence length="140" mass="15513">MQLSKFTDYALRVLLLAASNTDRNTTIREAAAHYDISHAHLKKVVLHLSRHGYLAAERGHGGGFRLGMPAEQINLGVLIRSTETDFALVECFTPESQCCIQPDCHLPRILAEALGAFLDVMDRYSLKDIVLRPGAFPLPL</sequence>
<evidence type="ECO:0000313" key="2">
    <source>
        <dbReference type="EMBL" id="MDD7972311.1"/>
    </source>
</evidence>
<accession>A0ABT5TB19</accession>
<dbReference type="SUPFAM" id="SSF46785">
    <property type="entry name" value="Winged helix' DNA-binding domain"/>
    <property type="match status" value="1"/>
</dbReference>
<dbReference type="EMBL" id="JAQZSM010000014">
    <property type="protein sequence ID" value="MDD7972311.1"/>
    <property type="molecule type" value="Genomic_DNA"/>
</dbReference>